<evidence type="ECO:0000313" key="8">
    <source>
        <dbReference type="EMBL" id="PSW07563.1"/>
    </source>
</evidence>
<evidence type="ECO:0000256" key="5">
    <source>
        <dbReference type="SAM" id="Phobius"/>
    </source>
</evidence>
<dbReference type="EMBL" id="PYMC01000001">
    <property type="protein sequence ID" value="PSW07563.1"/>
    <property type="molecule type" value="Genomic_DNA"/>
</dbReference>
<reference evidence="8 9" key="1">
    <citation type="submission" date="2018-03" db="EMBL/GenBank/DDBJ databases">
        <title>Whole genome sequencing of Histamine producing bacteria.</title>
        <authorList>
            <person name="Butler K."/>
        </authorList>
    </citation>
    <scope>NUCLEOTIDE SEQUENCE [LARGE SCALE GENOMIC DNA]</scope>
    <source>
        <strain evidence="8 9">DSM 16190</strain>
    </source>
</reference>
<dbReference type="PANTHER" id="PTHR47870:SF2">
    <property type="entry name" value="FORMATE-DEPENDENT NITRITE REDUCTASE COMPLEX SUBUNIT NRFF"/>
    <property type="match status" value="1"/>
</dbReference>
<dbReference type="PANTHER" id="PTHR47870">
    <property type="entry name" value="CYTOCHROME C-TYPE BIOGENESIS PROTEIN CCMH"/>
    <property type="match status" value="1"/>
</dbReference>
<name>A0A2T3N569_9GAMM</name>
<evidence type="ECO:0000259" key="6">
    <source>
        <dbReference type="Pfam" id="PF23892"/>
    </source>
</evidence>
<feature type="domain" description="Cytochrome c-type biogenesis protein H Ig-like" evidence="6">
    <location>
        <begin position="298"/>
        <end position="401"/>
    </location>
</feature>
<dbReference type="InterPro" id="IPR017560">
    <property type="entry name" value="Cyt_c_biogenesis_CcmI"/>
</dbReference>
<feature type="transmembrane region" description="Helical" evidence="5">
    <location>
        <begin position="6"/>
        <end position="25"/>
    </location>
</feature>
<comment type="subcellular location">
    <subcellularLocation>
        <location evidence="1">Cell envelope</location>
    </subcellularLocation>
</comment>
<evidence type="ECO:0000259" key="7">
    <source>
        <dbReference type="Pfam" id="PF23914"/>
    </source>
</evidence>
<proteinExistence type="predicted"/>
<feature type="transmembrane region" description="Helical" evidence="5">
    <location>
        <begin position="91"/>
        <end position="111"/>
    </location>
</feature>
<feature type="domain" description="Cytochrome c-type biogenesis protein H TPR" evidence="7">
    <location>
        <begin position="116"/>
        <end position="274"/>
    </location>
</feature>
<dbReference type="NCBIfam" id="TIGR03142">
    <property type="entry name" value="cytochro_ccmI"/>
    <property type="match status" value="1"/>
</dbReference>
<dbReference type="InterPro" id="IPR056413">
    <property type="entry name" value="TPR_CcmH_CycH"/>
</dbReference>
<keyword evidence="3" id="KW-0201">Cytochrome c-type biogenesis</keyword>
<evidence type="ECO:0000313" key="9">
    <source>
        <dbReference type="Proteomes" id="UP000240904"/>
    </source>
</evidence>
<dbReference type="SUPFAM" id="SSF48452">
    <property type="entry name" value="TPR-like"/>
    <property type="match status" value="1"/>
</dbReference>
<dbReference type="Gene3D" id="1.25.40.10">
    <property type="entry name" value="Tetratricopeptide repeat domain"/>
    <property type="match status" value="1"/>
</dbReference>
<dbReference type="Proteomes" id="UP000240904">
    <property type="component" value="Unassembled WGS sequence"/>
</dbReference>
<dbReference type="GO" id="GO:0005886">
    <property type="term" value="C:plasma membrane"/>
    <property type="evidence" value="ECO:0007669"/>
    <property type="project" value="TreeGrafter"/>
</dbReference>
<dbReference type="OrthoDB" id="9776053at2"/>
<keyword evidence="5" id="KW-0812">Transmembrane</keyword>
<keyword evidence="2" id="KW-0677">Repeat</keyword>
<dbReference type="InterPro" id="IPR011990">
    <property type="entry name" value="TPR-like_helical_dom_sf"/>
</dbReference>
<dbReference type="GO" id="GO:0017004">
    <property type="term" value="P:cytochrome complex assembly"/>
    <property type="evidence" value="ECO:0007669"/>
    <property type="project" value="UniProtKB-KW"/>
</dbReference>
<dbReference type="GO" id="GO:0030313">
    <property type="term" value="C:cell envelope"/>
    <property type="evidence" value="ECO:0007669"/>
    <property type="project" value="UniProtKB-SubCell"/>
</dbReference>
<comment type="caution">
    <text evidence="8">The sequence shown here is derived from an EMBL/GenBank/DDBJ whole genome shotgun (WGS) entry which is preliminary data.</text>
</comment>
<keyword evidence="5" id="KW-0472">Membrane</keyword>
<dbReference type="Pfam" id="PF23892">
    <property type="entry name" value="Ig_CycH"/>
    <property type="match status" value="1"/>
</dbReference>
<evidence type="ECO:0000256" key="3">
    <source>
        <dbReference type="ARBA" id="ARBA00022748"/>
    </source>
</evidence>
<dbReference type="InterPro" id="IPR056412">
    <property type="entry name" value="Ig_CycH"/>
</dbReference>
<organism evidence="8 9">
    <name type="scientific">Photobacterium lipolyticum</name>
    <dbReference type="NCBI Taxonomy" id="266810"/>
    <lineage>
        <taxon>Bacteria</taxon>
        <taxon>Pseudomonadati</taxon>
        <taxon>Pseudomonadota</taxon>
        <taxon>Gammaproteobacteria</taxon>
        <taxon>Vibrionales</taxon>
        <taxon>Vibrionaceae</taxon>
        <taxon>Photobacterium</taxon>
    </lineage>
</organism>
<keyword evidence="5" id="KW-1133">Transmembrane helix</keyword>
<keyword evidence="9" id="KW-1185">Reference proteome</keyword>
<sequence>MTLFWILTVILVLIAAVIFVAPMYFGKDQDDVASRDELNKAFFKDRINELNEEDSEGLVVDQQELVVELQQSLLDDVPVSSKQQAMKVSPLMLFPGLILLVGICYGMYFAVGNINKVESWQQTVSRLPELSKRLMDEQGTAPLTEEEMVDLTLALRTRLHNNPDDAMGWLLLGRIGMANRDAATSEGAMKRAYALAPDDLDIQLGYAQTLMLIGDPGQSDYARQLLRSVIKRDHSNIHAMSLLAFDAFEAGDYQQAVSYWTMMKNLIGEDDPRANMLNRSIERAQSRLGKAANTATSVTVKVNLDPAVSLPAQGLVIISIHTADGSPMPVAARRLPLSSTFPLTVTLDDSDSMIPERKLSSLPEMIVKVRIDADGNVMTKQGDWYGQSDQTQLGGSTIVTINKQY</sequence>
<dbReference type="AlphaFoldDB" id="A0A2T3N569"/>
<evidence type="ECO:0000256" key="4">
    <source>
        <dbReference type="ARBA" id="ARBA00022803"/>
    </source>
</evidence>
<dbReference type="InterPro" id="IPR051263">
    <property type="entry name" value="C-type_cytochrome_biogenesis"/>
</dbReference>
<accession>A0A2T3N569</accession>
<gene>
    <name evidence="8" type="primary">ccmI</name>
    <name evidence="8" type="ORF">C9I89_02320</name>
</gene>
<evidence type="ECO:0000256" key="1">
    <source>
        <dbReference type="ARBA" id="ARBA00004196"/>
    </source>
</evidence>
<dbReference type="RefSeq" id="WP_107281716.1">
    <property type="nucleotide sequence ID" value="NZ_PYMC01000001.1"/>
</dbReference>
<evidence type="ECO:0000256" key="2">
    <source>
        <dbReference type="ARBA" id="ARBA00022737"/>
    </source>
</evidence>
<dbReference type="Pfam" id="PF23914">
    <property type="entry name" value="TPR_CcmH_CycH"/>
    <property type="match status" value="1"/>
</dbReference>
<keyword evidence="4" id="KW-0802">TPR repeat</keyword>
<protein>
    <submittedName>
        <fullName evidence="8">C-type cytochrome biogenesis protein CcmI</fullName>
    </submittedName>
</protein>